<evidence type="ECO:0000313" key="7">
    <source>
        <dbReference type="EMBL" id="NWK08899.1"/>
    </source>
</evidence>
<evidence type="ECO:0000313" key="14">
    <source>
        <dbReference type="Proteomes" id="UP000575480"/>
    </source>
</evidence>
<sequence>MINLEKIFLQLGYFCSDKDTKNLEALQKQIQERISFLNQQGLNSYNDPKLLEQYELYNEIQQCLFQDHTGQYWLYAGIILAVSLFVGFRLWMIMKGESKKKLNK</sequence>
<evidence type="ECO:0000313" key="4">
    <source>
        <dbReference type="EMBL" id="NWJ29545.1"/>
    </source>
</evidence>
<dbReference type="Proteomes" id="UP000520052">
    <property type="component" value="Unassembled WGS sequence"/>
</dbReference>
<dbReference type="Proteomes" id="UP000568446">
    <property type="component" value="Unassembled WGS sequence"/>
</dbReference>
<gene>
    <name evidence="3" type="ORF">HX848_05380</name>
    <name evidence="4" type="ORF">HX850_01300</name>
    <name evidence="7" type="ORF">HX852_03830</name>
    <name evidence="8" type="ORF">HX853_04140</name>
    <name evidence="6" type="ORF">HX854_03305</name>
    <name evidence="5" type="ORF">HX858_05595</name>
    <name evidence="2" type="ORF">HX860_06240</name>
</gene>
<reference evidence="6" key="2">
    <citation type="submission" date="2020-06" db="EMBL/GenBank/DDBJ databases">
        <authorList>
            <person name="Wang Y."/>
        </authorList>
    </citation>
    <scope>NUCLEOTIDE SEQUENCE</scope>
    <source>
        <strain evidence="4">C4</strain>
        <strain evidence="7">D1a</strain>
        <strain evidence="2">L14</strain>
        <strain evidence="5">L15a</strain>
        <strain evidence="8">L19a</strain>
        <strain evidence="3">T1L11</strain>
        <strain evidence="6">T3L1</strain>
    </source>
</reference>
<organism evidence="6 9">
    <name type="scientific">Marine Group I thaumarchaeote</name>
    <dbReference type="NCBI Taxonomy" id="2511932"/>
    <lineage>
        <taxon>Archaea</taxon>
        <taxon>Nitrososphaerota</taxon>
        <taxon>Marine Group I</taxon>
    </lineage>
</organism>
<dbReference type="AlphaFoldDB" id="A0A7K4N5P5"/>
<evidence type="ECO:0000313" key="3">
    <source>
        <dbReference type="EMBL" id="NWJ28799.1"/>
    </source>
</evidence>
<dbReference type="EMBL" id="JACATC010000003">
    <property type="protein sequence ID" value="NWJ83745.1"/>
    <property type="molecule type" value="Genomic_DNA"/>
</dbReference>
<dbReference type="EMBL" id="JACATI010000007">
    <property type="protein sequence ID" value="NWJ20645.1"/>
    <property type="molecule type" value="Genomic_DNA"/>
</dbReference>
<dbReference type="EMBL" id="JACATJ010000004">
    <property type="protein sequence ID" value="NWK08899.1"/>
    <property type="molecule type" value="Genomic_DNA"/>
</dbReference>
<evidence type="ECO:0000256" key="1">
    <source>
        <dbReference type="SAM" id="Phobius"/>
    </source>
</evidence>
<dbReference type="Proteomes" id="UP000535457">
    <property type="component" value="Unassembled WGS sequence"/>
</dbReference>
<dbReference type="Proteomes" id="UP000587702">
    <property type="component" value="Unassembled WGS sequence"/>
</dbReference>
<dbReference type="EMBL" id="JACATE010000007">
    <property type="protein sequence ID" value="NWJ28799.1"/>
    <property type="molecule type" value="Genomic_DNA"/>
</dbReference>
<dbReference type="EMBL" id="JACATG010000004">
    <property type="protein sequence ID" value="NWK13809.1"/>
    <property type="molecule type" value="Genomic_DNA"/>
</dbReference>
<comment type="caution">
    <text evidence="6">The sequence shown here is derived from an EMBL/GenBank/DDBJ whole genome shotgun (WGS) entry which is preliminary data.</text>
</comment>
<reference evidence="9 10" key="1">
    <citation type="journal article" date="2019" name="Environ. Microbiol.">
        <title>Genomics insights into ecotype formation of ammonia-oxidizing archaea in the deep ocean.</title>
        <authorList>
            <person name="Wang Y."/>
            <person name="Huang J.M."/>
            <person name="Cui G.J."/>
            <person name="Nunoura T."/>
            <person name="Takaki Y."/>
            <person name="Li W.L."/>
            <person name="Li J."/>
            <person name="Gao Z.M."/>
            <person name="Takai K."/>
            <person name="Zhang A.Q."/>
            <person name="Stepanauskas R."/>
        </authorList>
    </citation>
    <scope>NUCLEOTIDE SEQUENCE [LARGE SCALE GENOMIC DNA]</scope>
    <source>
        <strain evidence="4 13">C4</strain>
        <strain evidence="7 11">D1a</strain>
        <strain evidence="2 15">L14</strain>
        <strain evidence="5 14">L15a</strain>
        <strain evidence="8 10">L19a</strain>
        <strain evidence="3 12">T1L11</strain>
        <strain evidence="6 9">T3L1</strain>
    </source>
</reference>
<evidence type="ECO:0000313" key="2">
    <source>
        <dbReference type="EMBL" id="NWJ20645.1"/>
    </source>
</evidence>
<evidence type="ECO:0000313" key="8">
    <source>
        <dbReference type="EMBL" id="NWK13809.1"/>
    </source>
</evidence>
<name>A0A7K4N5P5_9ARCH</name>
<dbReference type="EMBL" id="JACATK010000003">
    <property type="protein sequence ID" value="NWJ29545.1"/>
    <property type="molecule type" value="Genomic_DNA"/>
</dbReference>
<evidence type="ECO:0000313" key="15">
    <source>
        <dbReference type="Proteomes" id="UP000587702"/>
    </source>
</evidence>
<keyword evidence="1" id="KW-0472">Membrane</keyword>
<protein>
    <submittedName>
        <fullName evidence="6">Uncharacterized protein</fullName>
    </submittedName>
</protein>
<proteinExistence type="predicted"/>
<evidence type="ECO:0000313" key="11">
    <source>
        <dbReference type="Proteomes" id="UP000549797"/>
    </source>
</evidence>
<dbReference type="Proteomes" id="UP000549797">
    <property type="component" value="Unassembled WGS sequence"/>
</dbReference>
<dbReference type="Proteomes" id="UP000563820">
    <property type="component" value="Unassembled WGS sequence"/>
</dbReference>
<evidence type="ECO:0000313" key="9">
    <source>
        <dbReference type="Proteomes" id="UP000520052"/>
    </source>
</evidence>
<keyword evidence="1" id="KW-1133">Transmembrane helix</keyword>
<evidence type="ECO:0000313" key="5">
    <source>
        <dbReference type="EMBL" id="NWJ57211.1"/>
    </source>
</evidence>
<evidence type="ECO:0000313" key="13">
    <source>
        <dbReference type="Proteomes" id="UP000568446"/>
    </source>
</evidence>
<accession>A0A7K4N5P5</accession>
<dbReference type="EMBL" id="JACATH010000004">
    <property type="protein sequence ID" value="NWJ57211.1"/>
    <property type="molecule type" value="Genomic_DNA"/>
</dbReference>
<evidence type="ECO:0000313" key="12">
    <source>
        <dbReference type="Proteomes" id="UP000563820"/>
    </source>
</evidence>
<dbReference type="Proteomes" id="UP000575480">
    <property type="component" value="Unassembled WGS sequence"/>
</dbReference>
<evidence type="ECO:0000313" key="6">
    <source>
        <dbReference type="EMBL" id="NWJ83745.1"/>
    </source>
</evidence>
<keyword evidence="1" id="KW-0812">Transmembrane</keyword>
<feature type="transmembrane region" description="Helical" evidence="1">
    <location>
        <begin position="72"/>
        <end position="92"/>
    </location>
</feature>
<evidence type="ECO:0000313" key="10">
    <source>
        <dbReference type="Proteomes" id="UP000535457"/>
    </source>
</evidence>